<dbReference type="Gene3D" id="1.25.40.10">
    <property type="entry name" value="Tetratricopeptide repeat domain"/>
    <property type="match status" value="1"/>
</dbReference>
<feature type="compositionally biased region" description="Basic and acidic residues" evidence="1">
    <location>
        <begin position="433"/>
        <end position="443"/>
    </location>
</feature>
<comment type="caution">
    <text evidence="3">The sequence shown here is derived from an EMBL/GenBank/DDBJ whole genome shotgun (WGS) entry which is preliminary data.</text>
</comment>
<dbReference type="Pfam" id="PF00535">
    <property type="entry name" value="Glycos_transf_2"/>
    <property type="match status" value="1"/>
</dbReference>
<reference evidence="3" key="2">
    <citation type="submission" date="2021-04" db="EMBL/GenBank/DDBJ databases">
        <authorList>
            <person name="Gilroy R."/>
        </authorList>
    </citation>
    <scope>NUCLEOTIDE SEQUENCE</scope>
    <source>
        <strain evidence="3">ChiSxjej1B13-11762</strain>
    </source>
</reference>
<dbReference type="InterPro" id="IPR011990">
    <property type="entry name" value="TPR-like_helical_dom_sf"/>
</dbReference>
<evidence type="ECO:0000259" key="2">
    <source>
        <dbReference type="Pfam" id="PF00535"/>
    </source>
</evidence>
<name>A0A9D1UEQ3_9FIRM</name>
<evidence type="ECO:0000256" key="1">
    <source>
        <dbReference type="SAM" id="MobiDB-lite"/>
    </source>
</evidence>
<gene>
    <name evidence="3" type="ORF">H9873_06210</name>
</gene>
<dbReference type="SUPFAM" id="SSF81901">
    <property type="entry name" value="HCP-like"/>
    <property type="match status" value="1"/>
</dbReference>
<dbReference type="PANTHER" id="PTHR43630:SF2">
    <property type="entry name" value="GLYCOSYLTRANSFERASE"/>
    <property type="match status" value="1"/>
</dbReference>
<dbReference type="InterPro" id="IPR001173">
    <property type="entry name" value="Glyco_trans_2-like"/>
</dbReference>
<evidence type="ECO:0000313" key="4">
    <source>
        <dbReference type="Proteomes" id="UP000824263"/>
    </source>
</evidence>
<dbReference type="SUPFAM" id="SSF53448">
    <property type="entry name" value="Nucleotide-diphospho-sugar transferases"/>
    <property type="match status" value="1"/>
</dbReference>
<proteinExistence type="predicted"/>
<dbReference type="InterPro" id="IPR029044">
    <property type="entry name" value="Nucleotide-diphossugar_trans"/>
</dbReference>
<dbReference type="EC" id="2.4.-.-" evidence="3"/>
<organism evidence="3 4">
    <name type="scientific">Candidatus Dorea gallistercoris</name>
    <dbReference type="NCBI Taxonomy" id="2838542"/>
    <lineage>
        <taxon>Bacteria</taxon>
        <taxon>Bacillati</taxon>
        <taxon>Bacillota</taxon>
        <taxon>Clostridia</taxon>
        <taxon>Lachnospirales</taxon>
        <taxon>Lachnospiraceae</taxon>
        <taxon>Dorea</taxon>
    </lineage>
</organism>
<feature type="domain" description="Glycosyltransferase 2-like" evidence="2">
    <location>
        <begin position="10"/>
        <end position="104"/>
    </location>
</feature>
<dbReference type="CDD" id="cd02511">
    <property type="entry name" value="Beta4Glucosyltransferase"/>
    <property type="match status" value="1"/>
</dbReference>
<keyword evidence="3" id="KW-0328">Glycosyltransferase</keyword>
<dbReference type="AlphaFoldDB" id="A0A9D1UEQ3"/>
<dbReference type="Proteomes" id="UP000824263">
    <property type="component" value="Unassembled WGS sequence"/>
</dbReference>
<sequence>MKKKIRISQCMIVKNEEKNIRRALSWGKDIVFEQIVVDTGSTDRTVEIAEEMGAKVFHFRWIDDFAAAKNYAIEQASGEWIAFLDADEYFNNADTKKLVRLLEQVDQMKLVPGKRYPVFIRCAWAHLNANGIPFQIGIQDRIFRNRKDLRYYGAIHEQIQMPENNKFSYINAEKILTIFHTGYQLEVYKETRKTGRNEKLLRTELEKDPDNYMAWGYLGDCQRVNGDLDKAAESYRKALKGKSQGGLSEDRYWSILSSLMAVLTQKPDAGEEIYQLAEEYGYPAAHHPDPDYFFGMWHYNRRELEQARENLEKAMEYLESGEDFSHTVMAGNLCKCYFILADICLKLSHQQKGVRYGVLSLKMERYQTALLRALLRLFKQEPGESSRADGTWKFLQNLYDFGSPKDLLFLLKCAKLSQFKALETRVMETLPEELRREFEKPQEAGEAEEPGDKEPEAEGQGSED</sequence>
<dbReference type="PANTHER" id="PTHR43630">
    <property type="entry name" value="POLY-BETA-1,6-N-ACETYL-D-GLUCOSAMINE SYNTHASE"/>
    <property type="match status" value="1"/>
</dbReference>
<keyword evidence="3" id="KW-0808">Transferase</keyword>
<evidence type="ECO:0000313" key="3">
    <source>
        <dbReference type="EMBL" id="HIW83896.1"/>
    </source>
</evidence>
<protein>
    <submittedName>
        <fullName evidence="3">Glycosyltransferase</fullName>
        <ecNumber evidence="3">2.4.-.-</ecNumber>
    </submittedName>
</protein>
<reference evidence="3" key="1">
    <citation type="journal article" date="2021" name="PeerJ">
        <title>Extensive microbial diversity within the chicken gut microbiome revealed by metagenomics and culture.</title>
        <authorList>
            <person name="Gilroy R."/>
            <person name="Ravi A."/>
            <person name="Getino M."/>
            <person name="Pursley I."/>
            <person name="Horton D.L."/>
            <person name="Alikhan N.F."/>
            <person name="Baker D."/>
            <person name="Gharbi K."/>
            <person name="Hall N."/>
            <person name="Watson M."/>
            <person name="Adriaenssens E.M."/>
            <person name="Foster-Nyarko E."/>
            <person name="Jarju S."/>
            <person name="Secka A."/>
            <person name="Antonio M."/>
            <person name="Oren A."/>
            <person name="Chaudhuri R.R."/>
            <person name="La Ragione R."/>
            <person name="Hildebrand F."/>
            <person name="Pallen M.J."/>
        </authorList>
    </citation>
    <scope>NUCLEOTIDE SEQUENCE</scope>
    <source>
        <strain evidence="3">ChiSxjej1B13-11762</strain>
    </source>
</reference>
<dbReference type="Gene3D" id="3.90.550.10">
    <property type="entry name" value="Spore Coat Polysaccharide Biosynthesis Protein SpsA, Chain A"/>
    <property type="match status" value="1"/>
</dbReference>
<dbReference type="GO" id="GO:0016757">
    <property type="term" value="F:glycosyltransferase activity"/>
    <property type="evidence" value="ECO:0007669"/>
    <property type="project" value="UniProtKB-KW"/>
</dbReference>
<accession>A0A9D1UEQ3</accession>
<feature type="region of interest" description="Disordered" evidence="1">
    <location>
        <begin position="433"/>
        <end position="464"/>
    </location>
</feature>
<dbReference type="EMBL" id="DXGF01000113">
    <property type="protein sequence ID" value="HIW83896.1"/>
    <property type="molecule type" value="Genomic_DNA"/>
</dbReference>
<dbReference type="Pfam" id="PF13432">
    <property type="entry name" value="TPR_16"/>
    <property type="match status" value="1"/>
</dbReference>